<keyword evidence="4" id="KW-0732">Signal</keyword>
<evidence type="ECO:0000313" key="6">
    <source>
        <dbReference type="Proteomes" id="UP000001554"/>
    </source>
</evidence>
<proteinExistence type="predicted"/>
<dbReference type="SUPFAM" id="SSF57586">
    <property type="entry name" value="TNF receptor-like"/>
    <property type="match status" value="1"/>
</dbReference>
<dbReference type="GeneID" id="118419965"/>
<evidence type="ECO:0000259" key="5">
    <source>
        <dbReference type="PROSITE" id="PS50050"/>
    </source>
</evidence>
<dbReference type="SMART" id="SM00208">
    <property type="entry name" value="TNFR"/>
    <property type="match status" value="3"/>
</dbReference>
<feature type="repeat" description="TNFR-Cys" evidence="1">
    <location>
        <begin position="35"/>
        <end position="78"/>
    </location>
</feature>
<evidence type="ECO:0000256" key="2">
    <source>
        <dbReference type="SAM" id="MobiDB-lite"/>
    </source>
</evidence>
<keyword evidence="6" id="KW-1185">Reference proteome</keyword>
<keyword evidence="3" id="KW-0472">Membrane</keyword>
<dbReference type="GO" id="GO:0005886">
    <property type="term" value="C:plasma membrane"/>
    <property type="evidence" value="ECO:0000318"/>
    <property type="project" value="GO_Central"/>
</dbReference>
<keyword evidence="1" id="KW-1015">Disulfide bond</keyword>
<feature type="disulfide bond" evidence="1">
    <location>
        <begin position="60"/>
        <end position="78"/>
    </location>
</feature>
<dbReference type="PANTHER" id="PTHR46605:SF2">
    <property type="entry name" value="TNFR-CYS DOMAIN-CONTAINING PROTEIN"/>
    <property type="match status" value="1"/>
</dbReference>
<feature type="disulfide bond" evidence="1">
    <location>
        <begin position="103"/>
        <end position="121"/>
    </location>
</feature>
<dbReference type="InterPro" id="IPR052302">
    <property type="entry name" value="Neurotrophin_rcpt-DD"/>
</dbReference>
<organism evidence="6 7">
    <name type="scientific">Branchiostoma floridae</name>
    <name type="common">Florida lancelet</name>
    <name type="synonym">Amphioxus</name>
    <dbReference type="NCBI Taxonomy" id="7739"/>
    <lineage>
        <taxon>Eukaryota</taxon>
        <taxon>Metazoa</taxon>
        <taxon>Chordata</taxon>
        <taxon>Cephalochordata</taxon>
        <taxon>Leptocardii</taxon>
        <taxon>Amphioxiformes</taxon>
        <taxon>Branchiostomatidae</taxon>
        <taxon>Branchiostoma</taxon>
    </lineage>
</organism>
<feature type="domain" description="TNFR-Cys" evidence="5">
    <location>
        <begin position="80"/>
        <end position="121"/>
    </location>
</feature>
<dbReference type="InterPro" id="IPR001368">
    <property type="entry name" value="TNFR/NGFR_Cys_rich_reg"/>
</dbReference>
<dbReference type="Proteomes" id="UP000001554">
    <property type="component" value="Chromosome 7"/>
</dbReference>
<feature type="disulfide bond" evidence="1">
    <location>
        <begin position="100"/>
        <end position="113"/>
    </location>
</feature>
<sequence length="356" mass="39449">MVDRCFSRCFVVAVLSIRVLHALPTTTLDSSSDIQCRGHGRKYKTVDSDGKLVCENCSKCPPGYGVSVECTEYADTVCEVCVDGRTFSGTSSSWRRCEACSVCATHELTKRECTPTKNSKCGLCLIGYFYNDITGDCDRCSWCFPEYPNIADHETECDVTGVKPGFQCGPIIDPPYPPPLDNMEHSSLSKGESTTTKFLPKRTTRSDMESSEERQKRTSEVYQTTSEFHFISSRTSPTKWPPPNDTRTTSVYARTAQTAQQPIFITPPANTSADFSTEQRVTRSPVPPTALGVALAVLVVTVLGIFCLYVKRDAERYDRENVLLQEQETPEDLALVEPLSSSENNEFLSAELAIVV</sequence>
<dbReference type="OrthoDB" id="10048028at2759"/>
<dbReference type="AlphaFoldDB" id="A0A9J7LI75"/>
<dbReference type="PANTHER" id="PTHR46605">
    <property type="entry name" value="TUMOR NECROSIS FACTOR RECEPTOR"/>
    <property type="match status" value="1"/>
</dbReference>
<comment type="caution">
    <text evidence="1">Lacks conserved residue(s) required for the propagation of feature annotation.</text>
</comment>
<dbReference type="PROSITE" id="PS00652">
    <property type="entry name" value="TNFR_NGFR_1"/>
    <property type="match status" value="2"/>
</dbReference>
<dbReference type="GO" id="GO:0007266">
    <property type="term" value="P:Rho protein signal transduction"/>
    <property type="evidence" value="ECO:0000318"/>
    <property type="project" value="GO_Central"/>
</dbReference>
<dbReference type="GO" id="GO:0005035">
    <property type="term" value="F:death receptor activity"/>
    <property type="evidence" value="ECO:0000318"/>
    <property type="project" value="GO_Central"/>
</dbReference>
<feature type="chain" id="PRO_5039920876" evidence="4">
    <location>
        <begin position="23"/>
        <end position="356"/>
    </location>
</feature>
<feature type="region of interest" description="Disordered" evidence="2">
    <location>
        <begin position="179"/>
        <end position="221"/>
    </location>
</feature>
<evidence type="ECO:0000313" key="7">
    <source>
        <dbReference type="RefSeq" id="XP_035682559.1"/>
    </source>
</evidence>
<evidence type="ECO:0000256" key="4">
    <source>
        <dbReference type="SAM" id="SignalP"/>
    </source>
</evidence>
<evidence type="ECO:0000256" key="1">
    <source>
        <dbReference type="PROSITE-ProRule" id="PRU00206"/>
    </source>
</evidence>
<dbReference type="KEGG" id="bfo:118419965"/>
<evidence type="ECO:0000256" key="3">
    <source>
        <dbReference type="SAM" id="Phobius"/>
    </source>
</evidence>
<feature type="compositionally biased region" description="Basic and acidic residues" evidence="2">
    <location>
        <begin position="204"/>
        <end position="219"/>
    </location>
</feature>
<dbReference type="GO" id="GO:0009986">
    <property type="term" value="C:cell surface"/>
    <property type="evidence" value="ECO:0000318"/>
    <property type="project" value="GO_Central"/>
</dbReference>
<dbReference type="OMA" id="VECTEYA"/>
<gene>
    <name evidence="7" type="primary">LOC118419965</name>
</gene>
<reference evidence="6" key="1">
    <citation type="journal article" date="2020" name="Nat. Ecol. Evol.">
        <title>Deeply conserved synteny resolves early events in vertebrate evolution.</title>
        <authorList>
            <person name="Simakov O."/>
            <person name="Marletaz F."/>
            <person name="Yue J.X."/>
            <person name="O'Connell B."/>
            <person name="Jenkins J."/>
            <person name="Brandt A."/>
            <person name="Calef R."/>
            <person name="Tung C.H."/>
            <person name="Huang T.K."/>
            <person name="Schmutz J."/>
            <person name="Satoh N."/>
            <person name="Yu J.K."/>
            <person name="Putnam N.H."/>
            <person name="Green R.E."/>
            <person name="Rokhsar D.S."/>
        </authorList>
    </citation>
    <scope>NUCLEOTIDE SEQUENCE [LARGE SCALE GENOMIC DNA]</scope>
    <source>
        <strain evidence="6">S238N-H82</strain>
    </source>
</reference>
<feature type="repeat" description="TNFR-Cys" evidence="1">
    <location>
        <begin position="80"/>
        <end position="121"/>
    </location>
</feature>
<feature type="transmembrane region" description="Helical" evidence="3">
    <location>
        <begin position="290"/>
        <end position="310"/>
    </location>
</feature>
<protein>
    <submittedName>
        <fullName evidence="7">Uncharacterized protein LOC118419965</fullName>
    </submittedName>
</protein>
<feature type="domain" description="TNFR-Cys" evidence="5">
    <location>
        <begin position="35"/>
        <end position="78"/>
    </location>
</feature>
<accession>A0A9J7LI75</accession>
<dbReference type="PROSITE" id="PS50050">
    <property type="entry name" value="TNFR_NGFR_2"/>
    <property type="match status" value="2"/>
</dbReference>
<keyword evidence="3" id="KW-1133">Transmembrane helix</keyword>
<reference evidence="7" key="2">
    <citation type="submission" date="2025-08" db="UniProtKB">
        <authorList>
            <consortium name="RefSeq"/>
        </authorList>
    </citation>
    <scope>IDENTIFICATION</scope>
    <source>
        <strain evidence="7">S238N-H82</strain>
        <tissue evidence="7">Testes</tissue>
    </source>
</reference>
<dbReference type="RefSeq" id="XP_035682559.1">
    <property type="nucleotide sequence ID" value="XM_035826666.1"/>
</dbReference>
<dbReference type="Gene3D" id="2.10.50.10">
    <property type="entry name" value="Tumor Necrosis Factor Receptor, subunit A, domain 2"/>
    <property type="match status" value="2"/>
</dbReference>
<keyword evidence="3" id="KW-0812">Transmembrane</keyword>
<dbReference type="Pfam" id="PF00020">
    <property type="entry name" value="TNFR_c6"/>
    <property type="match status" value="2"/>
</dbReference>
<feature type="compositionally biased region" description="Polar residues" evidence="2">
    <location>
        <begin position="185"/>
        <end position="197"/>
    </location>
</feature>
<feature type="signal peptide" evidence="4">
    <location>
        <begin position="1"/>
        <end position="22"/>
    </location>
</feature>
<dbReference type="GO" id="GO:0015026">
    <property type="term" value="F:coreceptor activity"/>
    <property type="evidence" value="ECO:0000318"/>
    <property type="project" value="GO_Central"/>
</dbReference>
<name>A0A9J7LI75_BRAFL</name>
<feature type="disulfide bond" evidence="1">
    <location>
        <begin position="57"/>
        <end position="70"/>
    </location>
</feature>
<dbReference type="GO" id="GO:0048406">
    <property type="term" value="F:nerve growth factor binding"/>
    <property type="evidence" value="ECO:0000318"/>
    <property type="project" value="GO_Central"/>
</dbReference>